<keyword evidence="1" id="KW-1185">Reference proteome</keyword>
<dbReference type="AlphaFoldDB" id="A0A915HF95"/>
<name>A0A915HF95_ROMCU</name>
<evidence type="ECO:0000313" key="2">
    <source>
        <dbReference type="WBParaSite" id="nRc.2.0.1.t00057-RA"/>
    </source>
</evidence>
<sequence>MGYHADGNAQMPLTDWMNRILEREPSFSNDPGTYVCNQFVLHPIILDENFQLETAMEQIDIDKSDYSAYPHSHFHFYSHLLNIIDFQNRLLFPTLVYTYLLPTMASVHTLTTEELLDRPTLVTEVEPMDEELLDTPIFDLNIAKLLLSTATADFRDISTLAPVPMDESRLVQPTAMDPETNATMDQTLTDIPEETTTNQSTAMDVVPQEPAAVAVLLAPTVDPHIYLATLAILPGPPIIATVATASFYKQAYQHGFRRSPPKLTDYTSPLQCDAKIQKRLEALKNLPKTVFKVLLPPAPPMDVEPATLSSISLPPTATLLPPMASTSARPTTVTHTTLLLPMAPMSVQTTAPAQPSLVITTRLVI</sequence>
<organism evidence="1 2">
    <name type="scientific">Romanomermis culicivorax</name>
    <name type="common">Nematode worm</name>
    <dbReference type="NCBI Taxonomy" id="13658"/>
    <lineage>
        <taxon>Eukaryota</taxon>
        <taxon>Metazoa</taxon>
        <taxon>Ecdysozoa</taxon>
        <taxon>Nematoda</taxon>
        <taxon>Enoplea</taxon>
        <taxon>Dorylaimia</taxon>
        <taxon>Mermithida</taxon>
        <taxon>Mermithoidea</taxon>
        <taxon>Mermithidae</taxon>
        <taxon>Romanomermis</taxon>
    </lineage>
</organism>
<evidence type="ECO:0000313" key="1">
    <source>
        <dbReference type="Proteomes" id="UP000887565"/>
    </source>
</evidence>
<reference evidence="2" key="1">
    <citation type="submission" date="2022-11" db="UniProtKB">
        <authorList>
            <consortium name="WormBaseParasite"/>
        </authorList>
    </citation>
    <scope>IDENTIFICATION</scope>
</reference>
<accession>A0A915HF95</accession>
<dbReference type="Proteomes" id="UP000887565">
    <property type="component" value="Unplaced"/>
</dbReference>
<proteinExistence type="predicted"/>
<protein>
    <submittedName>
        <fullName evidence="2">Uncharacterized protein</fullName>
    </submittedName>
</protein>
<dbReference type="WBParaSite" id="nRc.2.0.1.t00057-RA">
    <property type="protein sequence ID" value="nRc.2.0.1.t00057-RA"/>
    <property type="gene ID" value="nRc.2.0.1.g00057"/>
</dbReference>